<feature type="domain" description="F-box" evidence="1">
    <location>
        <begin position="23"/>
        <end position="69"/>
    </location>
</feature>
<dbReference type="Pfam" id="PF00646">
    <property type="entry name" value="F-box"/>
    <property type="match status" value="1"/>
</dbReference>
<proteinExistence type="predicted"/>
<reference evidence="4" key="3">
    <citation type="submission" date="2015-04" db="UniProtKB">
        <authorList>
            <consortium name="EnsemblPlants"/>
        </authorList>
    </citation>
    <scope>IDENTIFICATION</scope>
    <source>
        <strain evidence="4">cv. Jemalong A17</strain>
    </source>
</reference>
<dbReference type="Pfam" id="PF08268">
    <property type="entry name" value="FBA_3"/>
    <property type="match status" value="1"/>
</dbReference>
<protein>
    <submittedName>
        <fullName evidence="2">F-box protein interaction domain protein</fullName>
    </submittedName>
    <submittedName>
        <fullName evidence="3">Putative F-box domain-containing protein</fullName>
    </submittedName>
</protein>
<gene>
    <name evidence="4" type="primary">25485665</name>
    <name evidence="2" type="ordered locus">MTR_1g114700</name>
    <name evidence="3" type="ORF">MtrunA17_Chr1g0212141</name>
</gene>
<dbReference type="Gene3D" id="1.20.1280.50">
    <property type="match status" value="1"/>
</dbReference>
<reference evidence="2 5" key="1">
    <citation type="journal article" date="2011" name="Nature">
        <title>The Medicago genome provides insight into the evolution of rhizobial symbioses.</title>
        <authorList>
            <person name="Young N.D."/>
            <person name="Debelle F."/>
            <person name="Oldroyd G.E."/>
            <person name="Geurts R."/>
            <person name="Cannon S.B."/>
            <person name="Udvardi M.K."/>
            <person name="Benedito V.A."/>
            <person name="Mayer K.F."/>
            <person name="Gouzy J."/>
            <person name="Schoof H."/>
            <person name="Van de Peer Y."/>
            <person name="Proost S."/>
            <person name="Cook D.R."/>
            <person name="Meyers B.C."/>
            <person name="Spannagl M."/>
            <person name="Cheung F."/>
            <person name="De Mita S."/>
            <person name="Krishnakumar V."/>
            <person name="Gundlach H."/>
            <person name="Zhou S."/>
            <person name="Mudge J."/>
            <person name="Bharti A.K."/>
            <person name="Murray J.D."/>
            <person name="Naoumkina M.A."/>
            <person name="Rosen B."/>
            <person name="Silverstein K.A."/>
            <person name="Tang H."/>
            <person name="Rombauts S."/>
            <person name="Zhao P.X."/>
            <person name="Zhou P."/>
            <person name="Barbe V."/>
            <person name="Bardou P."/>
            <person name="Bechner M."/>
            <person name="Bellec A."/>
            <person name="Berger A."/>
            <person name="Berges H."/>
            <person name="Bidwell S."/>
            <person name="Bisseling T."/>
            <person name="Choisne N."/>
            <person name="Couloux A."/>
            <person name="Denny R."/>
            <person name="Deshpande S."/>
            <person name="Dai X."/>
            <person name="Doyle J.J."/>
            <person name="Dudez A.M."/>
            <person name="Farmer A.D."/>
            <person name="Fouteau S."/>
            <person name="Franken C."/>
            <person name="Gibelin C."/>
            <person name="Gish J."/>
            <person name="Goldstein S."/>
            <person name="Gonzalez A.J."/>
            <person name="Green P.J."/>
            <person name="Hallab A."/>
            <person name="Hartog M."/>
            <person name="Hua A."/>
            <person name="Humphray S.J."/>
            <person name="Jeong D.H."/>
            <person name="Jing Y."/>
            <person name="Jocker A."/>
            <person name="Kenton S.M."/>
            <person name="Kim D.J."/>
            <person name="Klee K."/>
            <person name="Lai H."/>
            <person name="Lang C."/>
            <person name="Lin S."/>
            <person name="Macmil S.L."/>
            <person name="Magdelenat G."/>
            <person name="Matthews L."/>
            <person name="McCorrison J."/>
            <person name="Monaghan E.L."/>
            <person name="Mun J.H."/>
            <person name="Najar F.Z."/>
            <person name="Nicholson C."/>
            <person name="Noirot C."/>
            <person name="O'Bleness M."/>
            <person name="Paule C.R."/>
            <person name="Poulain J."/>
            <person name="Prion F."/>
            <person name="Qin B."/>
            <person name="Qu C."/>
            <person name="Retzel E.F."/>
            <person name="Riddle C."/>
            <person name="Sallet E."/>
            <person name="Samain S."/>
            <person name="Samson N."/>
            <person name="Sanders I."/>
            <person name="Saurat O."/>
            <person name="Scarpelli C."/>
            <person name="Schiex T."/>
            <person name="Segurens B."/>
            <person name="Severin A.J."/>
            <person name="Sherrier D.J."/>
            <person name="Shi R."/>
            <person name="Sims S."/>
            <person name="Singer S.R."/>
            <person name="Sinharoy S."/>
            <person name="Sterck L."/>
            <person name="Viollet A."/>
            <person name="Wang B.B."/>
            <person name="Wang K."/>
            <person name="Wang M."/>
            <person name="Wang X."/>
            <person name="Warfsmann J."/>
            <person name="Weissenbach J."/>
            <person name="White D.D."/>
            <person name="White J.D."/>
            <person name="Wiley G.B."/>
            <person name="Wincker P."/>
            <person name="Xing Y."/>
            <person name="Yang L."/>
            <person name="Yao Z."/>
            <person name="Ying F."/>
            <person name="Zhai J."/>
            <person name="Zhou L."/>
            <person name="Zuber A."/>
            <person name="Denarie J."/>
            <person name="Dixon R.A."/>
            <person name="May G.D."/>
            <person name="Schwartz D.C."/>
            <person name="Rogers J."/>
            <person name="Quetier F."/>
            <person name="Town C.D."/>
            <person name="Roe B.A."/>
        </authorList>
    </citation>
    <scope>NUCLEOTIDE SEQUENCE [LARGE SCALE GENOMIC DNA]</scope>
    <source>
        <strain evidence="2">A17</strain>
        <strain evidence="4 5">cv. Jemalong A17</strain>
    </source>
</reference>
<evidence type="ECO:0000259" key="1">
    <source>
        <dbReference type="PROSITE" id="PS50181"/>
    </source>
</evidence>
<dbReference type="Proteomes" id="UP000002051">
    <property type="component" value="Unassembled WGS sequence"/>
</dbReference>
<dbReference type="EMBL" id="CM001217">
    <property type="protein sequence ID" value="KEH44428.1"/>
    <property type="molecule type" value="Genomic_DNA"/>
</dbReference>
<organism evidence="2 5">
    <name type="scientific">Medicago truncatula</name>
    <name type="common">Barrel medic</name>
    <name type="synonym">Medicago tribuloides</name>
    <dbReference type="NCBI Taxonomy" id="3880"/>
    <lineage>
        <taxon>Eukaryota</taxon>
        <taxon>Viridiplantae</taxon>
        <taxon>Streptophyta</taxon>
        <taxon>Embryophyta</taxon>
        <taxon>Tracheophyta</taxon>
        <taxon>Spermatophyta</taxon>
        <taxon>Magnoliopsida</taxon>
        <taxon>eudicotyledons</taxon>
        <taxon>Gunneridae</taxon>
        <taxon>Pentapetalae</taxon>
        <taxon>rosids</taxon>
        <taxon>fabids</taxon>
        <taxon>Fabales</taxon>
        <taxon>Fabaceae</taxon>
        <taxon>Papilionoideae</taxon>
        <taxon>50 kb inversion clade</taxon>
        <taxon>NPAAA clade</taxon>
        <taxon>Hologalegina</taxon>
        <taxon>IRL clade</taxon>
        <taxon>Trifolieae</taxon>
        <taxon>Medicago</taxon>
    </lineage>
</organism>
<dbReference type="PROSITE" id="PS50181">
    <property type="entry name" value="FBOX"/>
    <property type="match status" value="1"/>
</dbReference>
<evidence type="ECO:0000313" key="3">
    <source>
        <dbReference type="EMBL" id="RHN82657.1"/>
    </source>
</evidence>
<dbReference type="EMBL" id="PSQE01000001">
    <property type="protein sequence ID" value="RHN82657.1"/>
    <property type="molecule type" value="Genomic_DNA"/>
</dbReference>
<sequence>MTNYCASSSSSSSSSTHGNPLHAPPLPTLPFDLVAEILCLLPVKHLIKLRRVCKSWNSLISHDSKFAKKHFRLSTSNHDRHHLTLTPTRISHEFVLSDLPLSTIFSREEFVSTPRVTPIRYPPFPNNIGYNYCGRPSTCHGIFCFGINESFAVLCNPSIGKSKILPPLELETRTNLKTFYTLVYDRFTDNHKIIALSKCPGYQEVNVHTLGTYNWKRIQNIPSQCILFEPGIFVCDTVNWLAYDTCSYLWLIVSFHLEKDSCRTLLQPLHDNLFSPKRVLGELRGCLSILSHPSKFYDVWIMKEYGNEQSWNKLLSVPKMGGYPCFRGAYTKILYISEDDQVLLQFMKIREYGLVVYDPRNYTFKTLEIQNISGWMEPNIYVESLISPLS</sequence>
<dbReference type="InterPro" id="IPR001810">
    <property type="entry name" value="F-box_dom"/>
</dbReference>
<dbReference type="InterPro" id="IPR017451">
    <property type="entry name" value="F-box-assoc_interact_dom"/>
</dbReference>
<reference evidence="2 5" key="2">
    <citation type="journal article" date="2014" name="BMC Genomics">
        <title>An improved genome release (version Mt4.0) for the model legume Medicago truncatula.</title>
        <authorList>
            <person name="Tang H."/>
            <person name="Krishnakumar V."/>
            <person name="Bidwell S."/>
            <person name="Rosen B."/>
            <person name="Chan A."/>
            <person name="Zhou S."/>
            <person name="Gentzbittel L."/>
            <person name="Childs K.L."/>
            <person name="Yandell M."/>
            <person name="Gundlach H."/>
            <person name="Mayer K.F."/>
            <person name="Schwartz D.C."/>
            <person name="Town C.D."/>
        </authorList>
    </citation>
    <scope>GENOME REANNOTATION</scope>
    <source>
        <strain evidence="2">A17</strain>
        <strain evidence="4 5">cv. Jemalong A17</strain>
    </source>
</reference>
<dbReference type="STRING" id="3880.A0A072VSP6"/>
<dbReference type="NCBIfam" id="TIGR01640">
    <property type="entry name" value="F_box_assoc_1"/>
    <property type="match status" value="1"/>
</dbReference>
<name>A0A072VSP6_MEDTR</name>
<dbReference type="InterPro" id="IPR050796">
    <property type="entry name" value="SCF_F-box_component"/>
</dbReference>
<dbReference type="SMART" id="SM00256">
    <property type="entry name" value="FBOX"/>
    <property type="match status" value="1"/>
</dbReference>
<evidence type="ECO:0000313" key="4">
    <source>
        <dbReference type="EnsemblPlants" id="KEH44428"/>
    </source>
</evidence>
<accession>A0A072VSP6</accession>
<reference evidence="3" key="5">
    <citation type="journal article" date="2018" name="Nat. Plants">
        <title>Whole-genome landscape of Medicago truncatula symbiotic genes.</title>
        <authorList>
            <person name="Pecrix Y."/>
            <person name="Gamas P."/>
            <person name="Carrere S."/>
        </authorList>
    </citation>
    <scope>NUCLEOTIDE SEQUENCE</scope>
    <source>
        <tissue evidence="3">Leaves</tissue>
    </source>
</reference>
<evidence type="ECO:0000313" key="5">
    <source>
        <dbReference type="Proteomes" id="UP000002051"/>
    </source>
</evidence>
<dbReference type="Gramene" id="rna6834">
    <property type="protein sequence ID" value="RHN82657.1"/>
    <property type="gene ID" value="gene6834"/>
</dbReference>
<reference evidence="6" key="4">
    <citation type="journal article" date="2018" name="Nat. Plants">
        <title>Whole-genome landscape of Medicago truncatula symbiotic genes.</title>
        <authorList>
            <person name="Pecrix Y."/>
            <person name="Staton S.E."/>
            <person name="Sallet E."/>
            <person name="Lelandais-Briere C."/>
            <person name="Moreau S."/>
            <person name="Carrere S."/>
            <person name="Blein T."/>
            <person name="Jardinaud M.F."/>
            <person name="Latrasse D."/>
            <person name="Zouine M."/>
            <person name="Zahm M."/>
            <person name="Kreplak J."/>
            <person name="Mayjonade B."/>
            <person name="Satge C."/>
            <person name="Perez M."/>
            <person name="Cauet S."/>
            <person name="Marande W."/>
            <person name="Chantry-Darmon C."/>
            <person name="Lopez-Roques C."/>
            <person name="Bouchez O."/>
            <person name="Berard A."/>
            <person name="Debelle F."/>
            <person name="Munos S."/>
            <person name="Bendahmane A."/>
            <person name="Berges H."/>
            <person name="Niebel A."/>
            <person name="Buitink J."/>
            <person name="Frugier F."/>
            <person name="Benhamed M."/>
            <person name="Crespi M."/>
            <person name="Gouzy J."/>
            <person name="Gamas P."/>
        </authorList>
    </citation>
    <scope>NUCLEOTIDE SEQUENCE [LARGE SCALE GENOMIC DNA]</scope>
    <source>
        <strain evidence="6">cv. Jemalong A17</strain>
    </source>
</reference>
<dbReference type="PANTHER" id="PTHR31672">
    <property type="entry name" value="BNACNNG10540D PROTEIN"/>
    <property type="match status" value="1"/>
</dbReference>
<dbReference type="EnsemblPlants" id="KEH44428">
    <property type="protein sequence ID" value="KEH44428"/>
    <property type="gene ID" value="MTR_1g114700"/>
</dbReference>
<dbReference type="CDD" id="cd22157">
    <property type="entry name" value="F-box_AtFBW1-like"/>
    <property type="match status" value="1"/>
</dbReference>
<dbReference type="AlphaFoldDB" id="A0A072VSP6"/>
<evidence type="ECO:0000313" key="2">
    <source>
        <dbReference type="EMBL" id="KEH44428.1"/>
    </source>
</evidence>
<keyword evidence="5" id="KW-1185">Reference proteome</keyword>
<dbReference type="PANTHER" id="PTHR31672:SF10">
    <property type="entry name" value="F-BOX DOMAIN-CONTAINING PROTEIN"/>
    <property type="match status" value="1"/>
</dbReference>
<evidence type="ECO:0000313" key="6">
    <source>
        <dbReference type="Proteomes" id="UP000265566"/>
    </source>
</evidence>
<dbReference type="InterPro" id="IPR036047">
    <property type="entry name" value="F-box-like_dom_sf"/>
</dbReference>
<dbReference type="Proteomes" id="UP000265566">
    <property type="component" value="Chromosome 1"/>
</dbReference>
<dbReference type="HOGENOM" id="CLU_027176_1_4_1"/>
<dbReference type="InterPro" id="IPR013187">
    <property type="entry name" value="F-box-assoc_dom_typ3"/>
</dbReference>
<dbReference type="SUPFAM" id="SSF81383">
    <property type="entry name" value="F-box domain"/>
    <property type="match status" value="1"/>
</dbReference>